<feature type="transmembrane region" description="Helical" evidence="1">
    <location>
        <begin position="103"/>
        <end position="127"/>
    </location>
</feature>
<gene>
    <name evidence="2" type="ORF">FC37_GL001198</name>
</gene>
<feature type="transmembrane region" description="Helical" evidence="1">
    <location>
        <begin position="294"/>
        <end position="310"/>
    </location>
</feature>
<dbReference type="OrthoDB" id="9815466at2"/>
<organism evidence="2 3">
    <name type="scientific">Lactobacillus gallinarum DSM 10532 = JCM 2011</name>
    <dbReference type="NCBI Taxonomy" id="1423748"/>
    <lineage>
        <taxon>Bacteria</taxon>
        <taxon>Bacillati</taxon>
        <taxon>Bacillota</taxon>
        <taxon>Bacilli</taxon>
        <taxon>Lactobacillales</taxon>
        <taxon>Lactobacillaceae</taxon>
        <taxon>Lactobacillus</taxon>
    </lineage>
</organism>
<feature type="transmembrane region" description="Helical" evidence="1">
    <location>
        <begin position="409"/>
        <end position="429"/>
    </location>
</feature>
<dbReference type="EMBL" id="AZEL01000044">
    <property type="protein sequence ID" value="KRL21710.1"/>
    <property type="molecule type" value="Genomic_DNA"/>
</dbReference>
<feature type="transmembrane region" description="Helical" evidence="1">
    <location>
        <begin position="134"/>
        <end position="152"/>
    </location>
</feature>
<dbReference type="eggNOG" id="COG4485">
    <property type="taxonomic scope" value="Bacteria"/>
</dbReference>
<accession>A0A0R1NML6</accession>
<dbReference type="STRING" id="1423748.FC37_GL001198"/>
<sequence>MNNYFTIHKLFTAKKNLLFLLSFILPGLIFFSYFFYTKNGVLTVDLGQQYVDFLAFFRNNLFSHPLRLIYSFSNGLGGSMLATDAYYLFSPFNLLLFLFPENLLPQAILIIIGLKIATSGLTSYYYWQQKINMPFYALAASSAYALSGYVIANHFNLMWLDSVILLPLLINEIDRTLRQEKSHLILITFLLWFTNFYTAFMTLAFGFLYLLTQIFFFNRKKQWSIFKSYLIKSILGSFLDAFMLLPVFIEMLQGKAASSANWSWGFQFIPYNQITKLADGAYNFHEMQEGMPNIFIPLPFLLLTILYFLNKKINWKTKLANGLLLLFLIASLFWTPLVLLWHLGQFPVWYPGRFSFVLIFLALNLAIIALNQQEKIKLWQVLPLAIVALGLILFVTFNDQSFDFLNENAQIATGAFLALGLLFIAFIYNKNNYAAIFFYLIIELELVINLVLSLGNLAYQKNYDYQNFVKNTTQVTNYETNHDQSLYRTEKNFYRSDDDPFSANYYGLSNFNSISNQHVLSLLNNLGFVNNSNSYTNFGGTPITDDLFGIKYYILPNEEITPLKEKKQMKYDNKNQRIDVGDYHLQKRFNQLILMKNNYALPLLFLSPTSTKKMKFDPSNITKNQTQFLQAATGNTTTLFHNVIWPDPKKINVSSWDGGWMQYSKKRKNKSARLIFNLRPKTNSSYYLELPGDIDDNAIDMYVNGSFVNLTVRDSNTRLINLGSRQSGQRIQIAITLKKDNLDLNATNLWRLDTKKLAQEMHSFKQIQPQITQPSALVIKSNHFSLHKKMTMKSTIPSSINWLVIDNGKILHKNKVLFANAFLSFNLNPGKHQITLIYIPWILIIGLLISLITLVIYIKINKNISVSVNMEK</sequence>
<dbReference type="InterPro" id="IPR018580">
    <property type="entry name" value="Uncharacterised_YfhO"/>
</dbReference>
<protein>
    <submittedName>
        <fullName evidence="2">Abc transporter</fullName>
    </submittedName>
</protein>
<comment type="caution">
    <text evidence="2">The sequence shown here is derived from an EMBL/GenBank/DDBJ whole genome shotgun (WGS) entry which is preliminary data.</text>
</comment>
<dbReference type="PANTHER" id="PTHR38454:SF1">
    <property type="entry name" value="INTEGRAL MEMBRANE PROTEIN"/>
    <property type="match status" value="1"/>
</dbReference>
<keyword evidence="1" id="KW-1133">Transmembrane helix</keyword>
<dbReference type="PATRIC" id="fig|1423748.3.peg.1257"/>
<dbReference type="Pfam" id="PF09586">
    <property type="entry name" value="YfhO"/>
    <property type="match status" value="1"/>
</dbReference>
<dbReference type="PANTHER" id="PTHR38454">
    <property type="entry name" value="INTEGRAL MEMBRANE PROTEIN-RELATED"/>
    <property type="match status" value="1"/>
</dbReference>
<feature type="transmembrane region" description="Helical" evidence="1">
    <location>
        <begin position="17"/>
        <end position="36"/>
    </location>
</feature>
<feature type="transmembrane region" description="Helical" evidence="1">
    <location>
        <begin position="436"/>
        <end position="459"/>
    </location>
</feature>
<dbReference type="Proteomes" id="UP000051311">
    <property type="component" value="Unassembled WGS sequence"/>
</dbReference>
<feature type="transmembrane region" description="Helical" evidence="1">
    <location>
        <begin position="229"/>
        <end position="249"/>
    </location>
</feature>
<reference evidence="2 3" key="1">
    <citation type="journal article" date="2015" name="Genome Announc.">
        <title>Expanding the biotechnology potential of lactobacilli through comparative genomics of 213 strains and associated genera.</title>
        <authorList>
            <person name="Sun Z."/>
            <person name="Harris H.M."/>
            <person name="McCann A."/>
            <person name="Guo C."/>
            <person name="Argimon S."/>
            <person name="Zhang W."/>
            <person name="Yang X."/>
            <person name="Jeffery I.B."/>
            <person name="Cooney J.C."/>
            <person name="Kagawa T.F."/>
            <person name="Liu W."/>
            <person name="Song Y."/>
            <person name="Salvetti E."/>
            <person name="Wrobel A."/>
            <person name="Rasinkangas P."/>
            <person name="Parkhill J."/>
            <person name="Rea M.C."/>
            <person name="O'Sullivan O."/>
            <person name="Ritari J."/>
            <person name="Douillard F.P."/>
            <person name="Paul Ross R."/>
            <person name="Yang R."/>
            <person name="Briner A.E."/>
            <person name="Felis G.E."/>
            <person name="de Vos W.M."/>
            <person name="Barrangou R."/>
            <person name="Klaenhammer T.R."/>
            <person name="Caufield P.W."/>
            <person name="Cui Y."/>
            <person name="Zhang H."/>
            <person name="O'Toole P.W."/>
        </authorList>
    </citation>
    <scope>NUCLEOTIDE SEQUENCE [LARGE SCALE GENOMIC DNA]</scope>
    <source>
        <strain evidence="2 3">DSM 10532</strain>
    </source>
</reference>
<feature type="transmembrane region" description="Helical" evidence="1">
    <location>
        <begin position="322"/>
        <end position="344"/>
    </location>
</feature>
<keyword evidence="1" id="KW-0472">Membrane</keyword>
<feature type="transmembrane region" description="Helical" evidence="1">
    <location>
        <begin position="184"/>
        <end position="217"/>
    </location>
</feature>
<evidence type="ECO:0000313" key="2">
    <source>
        <dbReference type="EMBL" id="KRL21710.1"/>
    </source>
</evidence>
<dbReference type="AlphaFoldDB" id="A0A0R1NML6"/>
<dbReference type="RefSeq" id="WP_056945531.1">
    <property type="nucleotide sequence ID" value="NZ_AZEL01000044.1"/>
</dbReference>
<evidence type="ECO:0000313" key="3">
    <source>
        <dbReference type="Proteomes" id="UP000051311"/>
    </source>
</evidence>
<keyword evidence="1" id="KW-0812">Transmembrane</keyword>
<feature type="transmembrane region" description="Helical" evidence="1">
    <location>
        <begin position="350"/>
        <end position="371"/>
    </location>
</feature>
<feature type="transmembrane region" description="Helical" evidence="1">
    <location>
        <begin position="838"/>
        <end position="858"/>
    </location>
</feature>
<name>A0A0R1NML6_9LACO</name>
<feature type="transmembrane region" description="Helical" evidence="1">
    <location>
        <begin position="378"/>
        <end position="397"/>
    </location>
</feature>
<proteinExistence type="predicted"/>
<evidence type="ECO:0000256" key="1">
    <source>
        <dbReference type="SAM" id="Phobius"/>
    </source>
</evidence>